<feature type="compositionally biased region" description="Basic and acidic residues" evidence="1">
    <location>
        <begin position="20"/>
        <end position="32"/>
    </location>
</feature>
<feature type="region of interest" description="Disordered" evidence="1">
    <location>
        <begin position="1"/>
        <end position="32"/>
    </location>
</feature>
<organism evidence="2 3">
    <name type="scientific">Pleurodeles waltl</name>
    <name type="common">Iberian ribbed newt</name>
    <dbReference type="NCBI Taxonomy" id="8319"/>
    <lineage>
        <taxon>Eukaryota</taxon>
        <taxon>Metazoa</taxon>
        <taxon>Chordata</taxon>
        <taxon>Craniata</taxon>
        <taxon>Vertebrata</taxon>
        <taxon>Euteleostomi</taxon>
        <taxon>Amphibia</taxon>
        <taxon>Batrachia</taxon>
        <taxon>Caudata</taxon>
        <taxon>Salamandroidea</taxon>
        <taxon>Salamandridae</taxon>
        <taxon>Pleurodelinae</taxon>
        <taxon>Pleurodeles</taxon>
    </lineage>
</organism>
<name>A0AAV7X094_PLEWA</name>
<evidence type="ECO:0000313" key="2">
    <source>
        <dbReference type="EMBL" id="KAJ1218440.1"/>
    </source>
</evidence>
<evidence type="ECO:0000256" key="1">
    <source>
        <dbReference type="SAM" id="MobiDB-lite"/>
    </source>
</evidence>
<accession>A0AAV7X094</accession>
<proteinExistence type="predicted"/>
<comment type="caution">
    <text evidence="2">The sequence shown here is derived from an EMBL/GenBank/DDBJ whole genome shotgun (WGS) entry which is preliminary data.</text>
</comment>
<gene>
    <name evidence="2" type="ORF">NDU88_006020</name>
</gene>
<sequence>MRTTETGASTAVRKPRHREHKSENAEYRSRRKAQEWRQRALGWNLPVLLWTREEGWGSELAIGRVGGDGERRCSNVDLSAQGSELRPKRQPRKNTERK</sequence>
<protein>
    <submittedName>
        <fullName evidence="2">Uncharacterized protein</fullName>
    </submittedName>
</protein>
<feature type="region of interest" description="Disordered" evidence="1">
    <location>
        <begin position="64"/>
        <end position="98"/>
    </location>
</feature>
<dbReference type="AlphaFoldDB" id="A0AAV7X094"/>
<keyword evidence="3" id="KW-1185">Reference proteome</keyword>
<dbReference type="Proteomes" id="UP001066276">
    <property type="component" value="Chromosome 1_1"/>
</dbReference>
<dbReference type="EMBL" id="JANPWB010000001">
    <property type="protein sequence ID" value="KAJ1218440.1"/>
    <property type="molecule type" value="Genomic_DNA"/>
</dbReference>
<reference evidence="2" key="1">
    <citation type="journal article" date="2022" name="bioRxiv">
        <title>Sequencing and chromosome-scale assembly of the giantPleurodeles waltlgenome.</title>
        <authorList>
            <person name="Brown T."/>
            <person name="Elewa A."/>
            <person name="Iarovenko S."/>
            <person name="Subramanian E."/>
            <person name="Araus A.J."/>
            <person name="Petzold A."/>
            <person name="Susuki M."/>
            <person name="Suzuki K.-i.T."/>
            <person name="Hayashi T."/>
            <person name="Toyoda A."/>
            <person name="Oliveira C."/>
            <person name="Osipova E."/>
            <person name="Leigh N.D."/>
            <person name="Simon A."/>
            <person name="Yun M.H."/>
        </authorList>
    </citation>
    <scope>NUCLEOTIDE SEQUENCE</scope>
    <source>
        <strain evidence="2">20211129_DDA</strain>
        <tissue evidence="2">Liver</tissue>
    </source>
</reference>
<evidence type="ECO:0000313" key="3">
    <source>
        <dbReference type="Proteomes" id="UP001066276"/>
    </source>
</evidence>